<gene>
    <name evidence="9" type="ORF">BDY17DRAFT_298188</name>
</gene>
<organism evidence="9 10">
    <name type="scientific">Neohortaea acidophila</name>
    <dbReference type="NCBI Taxonomy" id="245834"/>
    <lineage>
        <taxon>Eukaryota</taxon>
        <taxon>Fungi</taxon>
        <taxon>Dikarya</taxon>
        <taxon>Ascomycota</taxon>
        <taxon>Pezizomycotina</taxon>
        <taxon>Dothideomycetes</taxon>
        <taxon>Dothideomycetidae</taxon>
        <taxon>Mycosphaerellales</taxon>
        <taxon>Teratosphaeriaceae</taxon>
        <taxon>Neohortaea</taxon>
    </lineage>
</organism>
<dbReference type="CDD" id="cd00067">
    <property type="entry name" value="GAL4"/>
    <property type="match status" value="1"/>
</dbReference>
<evidence type="ECO:0000313" key="9">
    <source>
        <dbReference type="EMBL" id="KAF2482243.1"/>
    </source>
</evidence>
<dbReference type="GO" id="GO:0008270">
    <property type="term" value="F:zinc ion binding"/>
    <property type="evidence" value="ECO:0007669"/>
    <property type="project" value="InterPro"/>
</dbReference>
<evidence type="ECO:0000256" key="4">
    <source>
        <dbReference type="ARBA" id="ARBA00023125"/>
    </source>
</evidence>
<dbReference type="Pfam" id="PF00172">
    <property type="entry name" value="Zn_clus"/>
    <property type="match status" value="1"/>
</dbReference>
<keyword evidence="1" id="KW-0479">Metal-binding</keyword>
<keyword evidence="4" id="KW-0238">DNA-binding</keyword>
<dbReference type="InterPro" id="IPR052478">
    <property type="entry name" value="Metabolite_Synth_Reg"/>
</dbReference>
<feature type="domain" description="Zn(2)-C6 fungal-type" evidence="8">
    <location>
        <begin position="27"/>
        <end position="56"/>
    </location>
</feature>
<feature type="compositionally biased region" description="Polar residues" evidence="7">
    <location>
        <begin position="1"/>
        <end position="16"/>
    </location>
</feature>
<evidence type="ECO:0000313" key="10">
    <source>
        <dbReference type="Proteomes" id="UP000799767"/>
    </source>
</evidence>
<evidence type="ECO:0000256" key="1">
    <source>
        <dbReference type="ARBA" id="ARBA00022723"/>
    </source>
</evidence>
<evidence type="ECO:0000256" key="6">
    <source>
        <dbReference type="ARBA" id="ARBA00023242"/>
    </source>
</evidence>
<name>A0A6A6PRZ1_9PEZI</name>
<dbReference type="AlphaFoldDB" id="A0A6A6PRZ1"/>
<keyword evidence="10" id="KW-1185">Reference proteome</keyword>
<evidence type="ECO:0000256" key="7">
    <source>
        <dbReference type="SAM" id="MobiDB-lite"/>
    </source>
</evidence>
<dbReference type="InterPro" id="IPR001138">
    <property type="entry name" value="Zn2Cys6_DnaBD"/>
</dbReference>
<reference evidence="9" key="1">
    <citation type="journal article" date="2020" name="Stud. Mycol.">
        <title>101 Dothideomycetes genomes: a test case for predicting lifestyles and emergence of pathogens.</title>
        <authorList>
            <person name="Haridas S."/>
            <person name="Albert R."/>
            <person name="Binder M."/>
            <person name="Bloem J."/>
            <person name="Labutti K."/>
            <person name="Salamov A."/>
            <person name="Andreopoulos B."/>
            <person name="Baker S."/>
            <person name="Barry K."/>
            <person name="Bills G."/>
            <person name="Bluhm B."/>
            <person name="Cannon C."/>
            <person name="Castanera R."/>
            <person name="Culley D."/>
            <person name="Daum C."/>
            <person name="Ezra D."/>
            <person name="Gonzalez J."/>
            <person name="Henrissat B."/>
            <person name="Kuo A."/>
            <person name="Liang C."/>
            <person name="Lipzen A."/>
            <person name="Lutzoni F."/>
            <person name="Magnuson J."/>
            <person name="Mondo S."/>
            <person name="Nolan M."/>
            <person name="Ohm R."/>
            <person name="Pangilinan J."/>
            <person name="Park H.-J."/>
            <person name="Ramirez L."/>
            <person name="Alfaro M."/>
            <person name="Sun H."/>
            <person name="Tritt A."/>
            <person name="Yoshinaga Y."/>
            <person name="Zwiers L.-H."/>
            <person name="Turgeon B."/>
            <person name="Goodwin S."/>
            <person name="Spatafora J."/>
            <person name="Crous P."/>
            <person name="Grigoriev I."/>
        </authorList>
    </citation>
    <scope>NUCLEOTIDE SEQUENCE</scope>
    <source>
        <strain evidence="9">CBS 113389</strain>
    </source>
</reference>
<dbReference type="GO" id="GO:0006351">
    <property type="term" value="P:DNA-templated transcription"/>
    <property type="evidence" value="ECO:0007669"/>
    <property type="project" value="InterPro"/>
</dbReference>
<feature type="region of interest" description="Disordered" evidence="7">
    <location>
        <begin position="502"/>
        <end position="543"/>
    </location>
</feature>
<dbReference type="GO" id="GO:0009410">
    <property type="term" value="P:response to xenobiotic stimulus"/>
    <property type="evidence" value="ECO:0007669"/>
    <property type="project" value="TreeGrafter"/>
</dbReference>
<evidence type="ECO:0000256" key="3">
    <source>
        <dbReference type="ARBA" id="ARBA00023015"/>
    </source>
</evidence>
<dbReference type="GO" id="GO:0003677">
    <property type="term" value="F:DNA binding"/>
    <property type="evidence" value="ECO:0007669"/>
    <property type="project" value="UniProtKB-KW"/>
</dbReference>
<dbReference type="InterPro" id="IPR036864">
    <property type="entry name" value="Zn2-C6_fun-type_DNA-bd_sf"/>
</dbReference>
<dbReference type="Pfam" id="PF04082">
    <property type="entry name" value="Fungal_trans"/>
    <property type="match status" value="1"/>
</dbReference>
<dbReference type="RefSeq" id="XP_033588813.1">
    <property type="nucleotide sequence ID" value="XM_033733702.1"/>
</dbReference>
<evidence type="ECO:0000256" key="5">
    <source>
        <dbReference type="ARBA" id="ARBA00023163"/>
    </source>
</evidence>
<keyword evidence="5" id="KW-0804">Transcription</keyword>
<dbReference type="PANTHER" id="PTHR31779:SF5">
    <property type="entry name" value="ZN(II)2CYS6 TRANSCRIPTION FACTOR (EUROFUNG)"/>
    <property type="match status" value="1"/>
</dbReference>
<sequence length="584" mass="66081">MDTYSVSQDDGETSSPAREKRPRAKQACEPCRLRKRRCDGAMPCNMCRQFEYKCYFEKHPRKRSKLVEQNAHHEQSPDYVRPEPPAQDRFTAEDTLKTRSMEANSGIAFTRLLGQRLDPSFGPKLFTFAWNLGMVSYVPPPVTPITEFLDQNQMYALAKAHFNHIHLLYGFLDKEWVLQQISMRWAQPEHCTIPDHLLANLAAVGSLYGDASLHSRIPMLLESAKKALEATSLMQPPNVIDVQSWLLRCMYLRSTGHPHACHTATCIVMHLVEAIGLHEETSNTTLHPPTITVQGHQTAEIRRRTFWSARMINTWVSFEYGRSRVTLRGITTQLPTPRDGDYTLDYLNLYSLSCFLDPERSESQWEDFLRQLDEYESKHDAIEMSKGNLALCGYRRIRLVNPNPSSEITNSIIRIGLSAVEAAQRLCRTGVPWWHMANVPFQAICVFLAMDLRESLSHISAALEVLEEVVERFPTASSKEALKMARSLVRLSKRRKDEDSDILGQTLKRSASKGHGAADLSMVTTPQPPVDGEVVSGAVETSPTTLSNGEDWAFDVINNSDFDWNVFLTAEMPAFNSFAPDGTM</sequence>
<feature type="region of interest" description="Disordered" evidence="7">
    <location>
        <begin position="1"/>
        <end position="26"/>
    </location>
</feature>
<dbReference type="InterPro" id="IPR007219">
    <property type="entry name" value="XnlR_reg_dom"/>
</dbReference>
<dbReference type="Proteomes" id="UP000799767">
    <property type="component" value="Unassembled WGS sequence"/>
</dbReference>
<accession>A0A6A6PRZ1</accession>
<dbReference type="SUPFAM" id="SSF57701">
    <property type="entry name" value="Zn2/Cys6 DNA-binding domain"/>
    <property type="match status" value="1"/>
</dbReference>
<proteinExistence type="predicted"/>
<dbReference type="PROSITE" id="PS00463">
    <property type="entry name" value="ZN2_CY6_FUNGAL_1"/>
    <property type="match status" value="1"/>
</dbReference>
<keyword evidence="2" id="KW-0862">Zinc</keyword>
<protein>
    <recommendedName>
        <fullName evidence="8">Zn(2)-C6 fungal-type domain-containing protein</fullName>
    </recommendedName>
</protein>
<dbReference type="PANTHER" id="PTHR31779">
    <property type="entry name" value="2-NITROPROPANE DIOXYGENASE FAMILY, PUTATIVE (AFU_ORTHOLOGUE AFUA_2G17430)-RELATED"/>
    <property type="match status" value="1"/>
</dbReference>
<evidence type="ECO:0000259" key="8">
    <source>
        <dbReference type="PROSITE" id="PS50048"/>
    </source>
</evidence>
<keyword evidence="6" id="KW-0539">Nucleus</keyword>
<dbReference type="Gene3D" id="4.10.240.10">
    <property type="entry name" value="Zn(2)-C6 fungal-type DNA-binding domain"/>
    <property type="match status" value="1"/>
</dbReference>
<dbReference type="GeneID" id="54474704"/>
<evidence type="ECO:0000256" key="2">
    <source>
        <dbReference type="ARBA" id="ARBA00022833"/>
    </source>
</evidence>
<dbReference type="EMBL" id="MU001636">
    <property type="protein sequence ID" value="KAF2482243.1"/>
    <property type="molecule type" value="Genomic_DNA"/>
</dbReference>
<dbReference type="SMART" id="SM00066">
    <property type="entry name" value="GAL4"/>
    <property type="match status" value="1"/>
</dbReference>
<feature type="region of interest" description="Disordered" evidence="7">
    <location>
        <begin position="65"/>
        <end position="86"/>
    </location>
</feature>
<keyword evidence="3" id="KW-0805">Transcription regulation</keyword>
<dbReference type="GO" id="GO:0000981">
    <property type="term" value="F:DNA-binding transcription factor activity, RNA polymerase II-specific"/>
    <property type="evidence" value="ECO:0007669"/>
    <property type="project" value="InterPro"/>
</dbReference>
<dbReference type="PROSITE" id="PS50048">
    <property type="entry name" value="ZN2_CY6_FUNGAL_2"/>
    <property type="match status" value="1"/>
</dbReference>
<dbReference type="OrthoDB" id="9986881at2759"/>
<dbReference type="CDD" id="cd12148">
    <property type="entry name" value="fungal_TF_MHR"/>
    <property type="match status" value="1"/>
</dbReference>